<accession>A0A437S5P3</accession>
<evidence type="ECO:0000256" key="1">
    <source>
        <dbReference type="ARBA" id="ARBA00023015"/>
    </source>
</evidence>
<dbReference type="SMART" id="SM00448">
    <property type="entry name" value="REC"/>
    <property type="match status" value="1"/>
</dbReference>
<dbReference type="PROSITE" id="PS50110">
    <property type="entry name" value="RESPONSE_REGULATORY"/>
    <property type="match status" value="1"/>
</dbReference>
<keyword evidence="2 5" id="KW-0238">DNA-binding</keyword>
<dbReference type="EMBL" id="RLIH01000011">
    <property type="protein sequence ID" value="RVU54362.1"/>
    <property type="molecule type" value="Genomic_DNA"/>
</dbReference>
<dbReference type="Pfam" id="PF00072">
    <property type="entry name" value="Response_reg"/>
    <property type="match status" value="1"/>
</dbReference>
<dbReference type="PANTHER" id="PTHR48111">
    <property type="entry name" value="REGULATOR OF RPOS"/>
    <property type="match status" value="1"/>
</dbReference>
<evidence type="ECO:0000313" key="8">
    <source>
        <dbReference type="EMBL" id="RVU54362.1"/>
    </source>
</evidence>
<organism evidence="8 9">
    <name type="scientific">Anaerosphaera multitolerans</name>
    <dbReference type="NCBI Taxonomy" id="2487351"/>
    <lineage>
        <taxon>Bacteria</taxon>
        <taxon>Bacillati</taxon>
        <taxon>Bacillota</taxon>
        <taxon>Tissierellia</taxon>
        <taxon>Tissierellales</taxon>
        <taxon>Peptoniphilaceae</taxon>
        <taxon>Anaerosphaera</taxon>
    </lineage>
</organism>
<proteinExistence type="predicted"/>
<keyword evidence="3" id="KW-0804">Transcription</keyword>
<feature type="DNA-binding region" description="OmpR/PhoB-type" evidence="5">
    <location>
        <begin position="125"/>
        <end position="223"/>
    </location>
</feature>
<protein>
    <submittedName>
        <fullName evidence="8">DNA-binding response regulator</fullName>
    </submittedName>
</protein>
<dbReference type="Proteomes" id="UP000288812">
    <property type="component" value="Unassembled WGS sequence"/>
</dbReference>
<dbReference type="GO" id="GO:0000976">
    <property type="term" value="F:transcription cis-regulatory region binding"/>
    <property type="evidence" value="ECO:0007669"/>
    <property type="project" value="TreeGrafter"/>
</dbReference>
<keyword evidence="4" id="KW-0597">Phosphoprotein</keyword>
<dbReference type="Gene3D" id="1.10.10.10">
    <property type="entry name" value="Winged helix-like DNA-binding domain superfamily/Winged helix DNA-binding domain"/>
    <property type="match status" value="1"/>
</dbReference>
<evidence type="ECO:0000259" key="6">
    <source>
        <dbReference type="PROSITE" id="PS50110"/>
    </source>
</evidence>
<dbReference type="GO" id="GO:0000156">
    <property type="term" value="F:phosphorelay response regulator activity"/>
    <property type="evidence" value="ECO:0007669"/>
    <property type="project" value="TreeGrafter"/>
</dbReference>
<keyword evidence="9" id="KW-1185">Reference proteome</keyword>
<comment type="caution">
    <text evidence="8">The sequence shown here is derived from an EMBL/GenBank/DDBJ whole genome shotgun (WGS) entry which is preliminary data.</text>
</comment>
<dbReference type="InterPro" id="IPR039420">
    <property type="entry name" value="WalR-like"/>
</dbReference>
<dbReference type="Pfam" id="PF00486">
    <property type="entry name" value="Trans_reg_C"/>
    <property type="match status" value="1"/>
</dbReference>
<reference evidence="8 9" key="1">
    <citation type="submission" date="2018-11" db="EMBL/GenBank/DDBJ databases">
        <title>Genome sequencing and assembly of Anaerosphaera sp. nov., GS7-6-2.</title>
        <authorList>
            <person name="Rettenmaier R."/>
            <person name="Liebl W."/>
            <person name="Zverlov V."/>
        </authorList>
    </citation>
    <scope>NUCLEOTIDE SEQUENCE [LARGE SCALE GENOMIC DNA]</scope>
    <source>
        <strain evidence="8 9">GS7-6-2</strain>
    </source>
</reference>
<dbReference type="SUPFAM" id="SSF52172">
    <property type="entry name" value="CheY-like"/>
    <property type="match status" value="1"/>
</dbReference>
<dbReference type="OrthoDB" id="9802426at2"/>
<dbReference type="InterPro" id="IPR001789">
    <property type="entry name" value="Sig_transdc_resp-reg_receiver"/>
</dbReference>
<evidence type="ECO:0000256" key="3">
    <source>
        <dbReference type="ARBA" id="ARBA00023163"/>
    </source>
</evidence>
<dbReference type="CDD" id="cd00383">
    <property type="entry name" value="trans_reg_C"/>
    <property type="match status" value="1"/>
</dbReference>
<dbReference type="PANTHER" id="PTHR48111:SF50">
    <property type="entry name" value="KDP OPERON TRANSCRIPTIONAL REGULATORY PROTEIN KDPE"/>
    <property type="match status" value="1"/>
</dbReference>
<evidence type="ECO:0000259" key="7">
    <source>
        <dbReference type="PROSITE" id="PS51755"/>
    </source>
</evidence>
<sequence length="228" mass="25868">MKLKKKILIIEDDPSITQILILNLKGHYEVITAENGTLGFDKLISERADLILLDLGLPDMDGMDLLAKIKKDFDTPLIVVSARQTEKDIVEALDLGANDYVVKPFGTEELLARIRRSLRHYSPEKRTYEVGDFAIDFDKRQVSMKGNQIHLTPIEYGIVAFLSSKPGKVLTHNQIINKVWGPYESDNQILRVNMANIRRKIEKNPATPTYFITDAGIGYKIIDENDIK</sequence>
<dbReference type="InterPro" id="IPR001867">
    <property type="entry name" value="OmpR/PhoB-type_DNA-bd"/>
</dbReference>
<name>A0A437S5P3_9FIRM</name>
<dbReference type="AlphaFoldDB" id="A0A437S5P3"/>
<feature type="modified residue" description="4-aspartylphosphate" evidence="4">
    <location>
        <position position="54"/>
    </location>
</feature>
<keyword evidence="1" id="KW-0805">Transcription regulation</keyword>
<dbReference type="PROSITE" id="PS51755">
    <property type="entry name" value="OMPR_PHOB"/>
    <property type="match status" value="1"/>
</dbReference>
<evidence type="ECO:0000256" key="5">
    <source>
        <dbReference type="PROSITE-ProRule" id="PRU01091"/>
    </source>
</evidence>
<dbReference type="Gene3D" id="3.40.50.2300">
    <property type="match status" value="1"/>
</dbReference>
<gene>
    <name evidence="8" type="ORF">EF514_07910</name>
</gene>
<evidence type="ECO:0000256" key="4">
    <source>
        <dbReference type="PROSITE-ProRule" id="PRU00169"/>
    </source>
</evidence>
<evidence type="ECO:0000256" key="2">
    <source>
        <dbReference type="ARBA" id="ARBA00023125"/>
    </source>
</evidence>
<dbReference type="InterPro" id="IPR011006">
    <property type="entry name" value="CheY-like_superfamily"/>
</dbReference>
<dbReference type="InterPro" id="IPR036388">
    <property type="entry name" value="WH-like_DNA-bd_sf"/>
</dbReference>
<dbReference type="RefSeq" id="WP_127724894.1">
    <property type="nucleotide sequence ID" value="NZ_RLIH01000011.1"/>
</dbReference>
<feature type="domain" description="Response regulatory" evidence="6">
    <location>
        <begin position="6"/>
        <end position="118"/>
    </location>
</feature>
<dbReference type="SMART" id="SM00862">
    <property type="entry name" value="Trans_reg_C"/>
    <property type="match status" value="1"/>
</dbReference>
<feature type="domain" description="OmpR/PhoB-type" evidence="7">
    <location>
        <begin position="125"/>
        <end position="223"/>
    </location>
</feature>
<evidence type="ECO:0000313" key="9">
    <source>
        <dbReference type="Proteomes" id="UP000288812"/>
    </source>
</evidence>
<dbReference type="GO" id="GO:0005829">
    <property type="term" value="C:cytosol"/>
    <property type="evidence" value="ECO:0007669"/>
    <property type="project" value="TreeGrafter"/>
</dbReference>
<dbReference type="Gene3D" id="6.10.250.690">
    <property type="match status" value="1"/>
</dbReference>
<dbReference type="GO" id="GO:0032993">
    <property type="term" value="C:protein-DNA complex"/>
    <property type="evidence" value="ECO:0007669"/>
    <property type="project" value="TreeGrafter"/>
</dbReference>
<dbReference type="GO" id="GO:0006355">
    <property type="term" value="P:regulation of DNA-templated transcription"/>
    <property type="evidence" value="ECO:0007669"/>
    <property type="project" value="InterPro"/>
</dbReference>